<reference evidence="7 8" key="1">
    <citation type="journal article" date="2019" name="Environ. Microbiol.">
        <title>An active ?-lactamase is a part of an orchestrated cell wall stress resistance network of Bacillus subtilis and related rhizosphere species.</title>
        <authorList>
            <person name="Bucher T."/>
            <person name="Keren-Paz A."/>
            <person name="Hausser J."/>
            <person name="Olender T."/>
            <person name="Cytryn E."/>
            <person name="Kolodkin-Gal I."/>
        </authorList>
    </citation>
    <scope>NUCLEOTIDE SEQUENCE [LARGE SCALE GENOMIC DNA]</scope>
    <source>
        <strain evidence="7 8">I32</strain>
    </source>
</reference>
<evidence type="ECO:0000256" key="5">
    <source>
        <dbReference type="SAM" id="SignalP"/>
    </source>
</evidence>
<dbReference type="GO" id="GO:0015833">
    <property type="term" value="P:peptide transport"/>
    <property type="evidence" value="ECO:0007669"/>
    <property type="project" value="TreeGrafter"/>
</dbReference>
<dbReference type="EMBL" id="SZOH01000762">
    <property type="protein sequence ID" value="TKJ03929.1"/>
    <property type="molecule type" value="Genomic_DNA"/>
</dbReference>
<dbReference type="SUPFAM" id="SSF53850">
    <property type="entry name" value="Periplasmic binding protein-like II"/>
    <property type="match status" value="1"/>
</dbReference>
<comment type="similarity">
    <text evidence="2">Belongs to the bacterial solute-binding protein 5 family.</text>
</comment>
<gene>
    <name evidence="7" type="ORF">FC695_12860</name>
</gene>
<keyword evidence="4 5" id="KW-0732">Signal</keyword>
<keyword evidence="3" id="KW-0813">Transport</keyword>
<evidence type="ECO:0000256" key="2">
    <source>
        <dbReference type="ARBA" id="ARBA00005695"/>
    </source>
</evidence>
<comment type="subcellular location">
    <subcellularLocation>
        <location evidence="1">Cell envelope</location>
    </subcellularLocation>
</comment>
<evidence type="ECO:0000256" key="4">
    <source>
        <dbReference type="ARBA" id="ARBA00022729"/>
    </source>
</evidence>
<dbReference type="InterPro" id="IPR039424">
    <property type="entry name" value="SBP_5"/>
</dbReference>
<dbReference type="PANTHER" id="PTHR30290">
    <property type="entry name" value="PERIPLASMIC BINDING COMPONENT OF ABC TRANSPORTER"/>
    <property type="match status" value="1"/>
</dbReference>
<dbReference type="PANTHER" id="PTHR30290:SF10">
    <property type="entry name" value="PERIPLASMIC OLIGOPEPTIDE-BINDING PROTEIN-RELATED"/>
    <property type="match status" value="1"/>
</dbReference>
<feature type="signal peptide" evidence="5">
    <location>
        <begin position="1"/>
        <end position="23"/>
    </location>
</feature>
<proteinExistence type="inferred from homology"/>
<evidence type="ECO:0000313" key="8">
    <source>
        <dbReference type="Proteomes" id="UP000308444"/>
    </source>
</evidence>
<sequence>MKKVVRYSLVSTLFVSSFLVGCAKEKTATKPKDEKKVLQLLETGEIPSLNSGKVTDAVSFNVLNNVMEGLFRLSKNDEEIEAGAQKYEVSKDGKTYTFQLRDAKWSNGDPVTAHDYVYAWKQLINPDTASQY</sequence>
<organism evidence="7 8">
    <name type="scientific">Bacillus cereus</name>
    <dbReference type="NCBI Taxonomy" id="1396"/>
    <lineage>
        <taxon>Bacteria</taxon>
        <taxon>Bacillati</taxon>
        <taxon>Bacillota</taxon>
        <taxon>Bacilli</taxon>
        <taxon>Bacillales</taxon>
        <taxon>Bacillaceae</taxon>
        <taxon>Bacillus</taxon>
        <taxon>Bacillus cereus group</taxon>
    </lineage>
</organism>
<dbReference type="PROSITE" id="PS51257">
    <property type="entry name" value="PROKAR_LIPOPROTEIN"/>
    <property type="match status" value="1"/>
</dbReference>
<accession>A0A9X9A9C1</accession>
<dbReference type="Gene3D" id="3.90.76.10">
    <property type="entry name" value="Dipeptide-binding Protein, Domain 1"/>
    <property type="match status" value="1"/>
</dbReference>
<evidence type="ECO:0000313" key="7">
    <source>
        <dbReference type="EMBL" id="TKJ03929.1"/>
    </source>
</evidence>
<dbReference type="Gene3D" id="3.40.190.10">
    <property type="entry name" value="Periplasmic binding protein-like II"/>
    <property type="match status" value="1"/>
</dbReference>
<dbReference type="Pfam" id="PF00496">
    <property type="entry name" value="SBP_bac_5"/>
    <property type="match status" value="1"/>
</dbReference>
<dbReference type="Proteomes" id="UP000308444">
    <property type="component" value="Unassembled WGS sequence"/>
</dbReference>
<dbReference type="GO" id="GO:0030313">
    <property type="term" value="C:cell envelope"/>
    <property type="evidence" value="ECO:0007669"/>
    <property type="project" value="UniProtKB-SubCell"/>
</dbReference>
<evidence type="ECO:0000256" key="1">
    <source>
        <dbReference type="ARBA" id="ARBA00004196"/>
    </source>
</evidence>
<evidence type="ECO:0000259" key="6">
    <source>
        <dbReference type="Pfam" id="PF00496"/>
    </source>
</evidence>
<protein>
    <submittedName>
        <fullName evidence="7">Peptide ABC transporter substrate-binding protein</fullName>
    </submittedName>
</protein>
<comment type="caution">
    <text evidence="7">The sequence shown here is derived from an EMBL/GenBank/DDBJ whole genome shotgun (WGS) entry which is preliminary data.</text>
</comment>
<evidence type="ECO:0000256" key="3">
    <source>
        <dbReference type="ARBA" id="ARBA00022448"/>
    </source>
</evidence>
<feature type="chain" id="PRO_5040758275" evidence="5">
    <location>
        <begin position="24"/>
        <end position="132"/>
    </location>
</feature>
<name>A0A9X9A9C1_BACCE</name>
<feature type="non-terminal residue" evidence="7">
    <location>
        <position position="132"/>
    </location>
</feature>
<dbReference type="AlphaFoldDB" id="A0A9X9A9C1"/>
<feature type="domain" description="Solute-binding protein family 5" evidence="6">
    <location>
        <begin position="84"/>
        <end position="132"/>
    </location>
</feature>
<dbReference type="GO" id="GO:1904680">
    <property type="term" value="F:peptide transmembrane transporter activity"/>
    <property type="evidence" value="ECO:0007669"/>
    <property type="project" value="TreeGrafter"/>
</dbReference>
<dbReference type="InterPro" id="IPR000914">
    <property type="entry name" value="SBP_5_dom"/>
</dbReference>